<dbReference type="AlphaFoldDB" id="A0A0E1XJF1"/>
<dbReference type="GO" id="GO:0005886">
    <property type="term" value="C:plasma membrane"/>
    <property type="evidence" value="ECO:0007669"/>
    <property type="project" value="TreeGrafter"/>
</dbReference>
<dbReference type="NCBIfam" id="TIGR00147">
    <property type="entry name" value="YegS/Rv2252/BmrU family lipid kinase"/>
    <property type="match status" value="1"/>
</dbReference>
<reference evidence="19" key="1">
    <citation type="submission" date="2010-05" db="EMBL/GenBank/DDBJ databases">
        <authorList>
            <person name="Muzny D."/>
            <person name="Qin X."/>
            <person name="Buhay C."/>
            <person name="Dugan-Rocha S."/>
            <person name="Ding Y."/>
            <person name="Chen G."/>
            <person name="Hawes A."/>
            <person name="Holder M."/>
            <person name="Jhangiani S."/>
            <person name="Johnson A."/>
            <person name="Khan Z."/>
            <person name="Li Z."/>
            <person name="Liu W."/>
            <person name="Liu X."/>
            <person name="Perez L."/>
            <person name="Shen H."/>
            <person name="Wang Q."/>
            <person name="Watt J."/>
            <person name="Xi L."/>
            <person name="Xin Y."/>
            <person name="Zhou J."/>
            <person name="Deng J."/>
            <person name="Jiang H."/>
            <person name="Liu Y."/>
            <person name="Qu J."/>
            <person name="Song X.-Z."/>
            <person name="Zhang L."/>
            <person name="Villasana D."/>
            <person name="Johnson A."/>
            <person name="Liu J."/>
            <person name="Liyanage D."/>
            <person name="Lorensuhewa L."/>
            <person name="Robinson T."/>
            <person name="Song A."/>
            <person name="Song B.-B."/>
            <person name="Dinh H."/>
            <person name="Thornton R."/>
            <person name="Coyle M."/>
            <person name="Francisco L."/>
            <person name="Jackson L."/>
            <person name="Javaid M."/>
            <person name="Korchina V."/>
            <person name="Kovar C."/>
            <person name="Mata R."/>
            <person name="Mathew T."/>
            <person name="Ngo R."/>
            <person name="Nguyen L."/>
            <person name="Nguyen N."/>
            <person name="Okwuonu G."/>
            <person name="Ongeri F."/>
            <person name="Pham C."/>
            <person name="Simmons D."/>
            <person name="Wilczek-Boney K."/>
            <person name="Hale W."/>
            <person name="Jakkamsetti A."/>
            <person name="Pham P."/>
            <person name="Ruth R."/>
            <person name="San Lucas F."/>
            <person name="Warren J."/>
            <person name="Zhang J."/>
            <person name="Zhao Z."/>
            <person name="Zhou C."/>
            <person name="Zhu D."/>
            <person name="Lee S."/>
            <person name="Bess C."/>
            <person name="Blankenburg K."/>
            <person name="Forbes L."/>
            <person name="Fu Q."/>
            <person name="Gubbala S."/>
            <person name="Hirani K."/>
            <person name="Jayaseelan J.C."/>
            <person name="Lara F."/>
            <person name="Munidasa M."/>
            <person name="Palculict T."/>
            <person name="Patil S."/>
            <person name="Pu L.-L."/>
            <person name="Saada N."/>
            <person name="Tang L."/>
            <person name="Weissenberger G."/>
            <person name="Zhu Y."/>
            <person name="Hemphill L."/>
            <person name="Shang Y."/>
            <person name="Youmans B."/>
            <person name="Ayvaz T."/>
            <person name="Ross M."/>
            <person name="Santibanez J."/>
            <person name="Aqrawi P."/>
            <person name="Gross S."/>
            <person name="Joshi V."/>
            <person name="Fowler G."/>
            <person name="Nazareth L."/>
            <person name="Reid J."/>
            <person name="Worley K."/>
            <person name="Petrosino J."/>
            <person name="Highlander S."/>
            <person name="Gibbs R."/>
        </authorList>
    </citation>
    <scope>NUCLEOTIDE SEQUENCE [LARGE SCALE GENOMIC DNA]</scope>
    <source>
        <strain evidence="19">MN8</strain>
    </source>
</reference>
<keyword evidence="11 19" id="KW-0418">Kinase</keyword>
<dbReference type="EC" id="2.7.1.107" evidence="5"/>
<accession>A0A0E1XJF1</accession>
<evidence type="ECO:0000256" key="16">
    <source>
        <dbReference type="ARBA" id="ARBA00023264"/>
    </source>
</evidence>
<dbReference type="SMART" id="SM00046">
    <property type="entry name" value="DAGKc"/>
    <property type="match status" value="1"/>
</dbReference>
<dbReference type="NCBIfam" id="NF009874">
    <property type="entry name" value="PRK13337.1"/>
    <property type="match status" value="1"/>
</dbReference>
<keyword evidence="10" id="KW-0547">Nucleotide-binding</keyword>
<dbReference type="InterPro" id="IPR017438">
    <property type="entry name" value="ATP-NAD_kinase_N"/>
</dbReference>
<dbReference type="Proteomes" id="UP000003455">
    <property type="component" value="Chromosome"/>
</dbReference>
<evidence type="ECO:0000259" key="18">
    <source>
        <dbReference type="PROSITE" id="PS50146"/>
    </source>
</evidence>
<dbReference type="SUPFAM" id="SSF111331">
    <property type="entry name" value="NAD kinase/diacylglycerol kinase-like"/>
    <property type="match status" value="1"/>
</dbReference>
<organism evidence="19">
    <name type="scientific">Staphylococcus aureus subsp. aureus MN8</name>
    <dbReference type="NCBI Taxonomy" id="548470"/>
    <lineage>
        <taxon>Bacteria</taxon>
        <taxon>Bacillati</taxon>
        <taxon>Bacillota</taxon>
        <taxon>Bacilli</taxon>
        <taxon>Bacillales</taxon>
        <taxon>Staphylococcaceae</taxon>
        <taxon>Staphylococcus</taxon>
    </lineage>
</organism>
<evidence type="ECO:0000256" key="3">
    <source>
        <dbReference type="ARBA" id="ARBA00005983"/>
    </source>
</evidence>
<evidence type="ECO:0000256" key="11">
    <source>
        <dbReference type="ARBA" id="ARBA00022777"/>
    </source>
</evidence>
<dbReference type="GO" id="GO:0046872">
    <property type="term" value="F:metal ion binding"/>
    <property type="evidence" value="ECO:0007669"/>
    <property type="project" value="UniProtKB-KW"/>
</dbReference>
<evidence type="ECO:0000256" key="6">
    <source>
        <dbReference type="ARBA" id="ARBA00017575"/>
    </source>
</evidence>
<keyword evidence="16" id="KW-1208">Phospholipid metabolism</keyword>
<evidence type="ECO:0000256" key="13">
    <source>
        <dbReference type="ARBA" id="ARBA00022842"/>
    </source>
</evidence>
<dbReference type="NCBIfam" id="NF009603">
    <property type="entry name" value="PRK13055.1"/>
    <property type="match status" value="1"/>
</dbReference>
<keyword evidence="8" id="KW-0808">Transferase</keyword>
<dbReference type="Pfam" id="PF00781">
    <property type="entry name" value="DAGK_cat"/>
    <property type="match status" value="1"/>
</dbReference>
<protein>
    <recommendedName>
        <fullName evidence="6">Diacylglycerol kinase</fullName>
        <ecNumber evidence="5">2.7.1.107</ecNumber>
    </recommendedName>
</protein>
<dbReference type="InterPro" id="IPR001206">
    <property type="entry name" value="Diacylglycerol_kinase_cat_dom"/>
</dbReference>
<dbReference type="InterPro" id="IPR050187">
    <property type="entry name" value="Lipid_Phosphate_FormReg"/>
</dbReference>
<comment type="caution">
    <text evidence="19">The sequence shown here is derived from an EMBL/GenBank/DDBJ whole genome shotgun (WGS) entry which is preliminary data.</text>
</comment>
<comment type="function">
    <text evidence="17">Catalyzes the phosphorylation of diacylglycerol (DAG) into phosphatidic acid. Is a key enzyme involved in the production of lipoteichoic acid by reintroducing DAG formed from the breakdown of membrane phospholipids into the phosphatidylglycerol biosynthetic pathway.</text>
</comment>
<keyword evidence="13" id="KW-0460">Magnesium</keyword>
<evidence type="ECO:0000256" key="2">
    <source>
        <dbReference type="ARBA" id="ARBA00001946"/>
    </source>
</evidence>
<evidence type="ECO:0000256" key="1">
    <source>
        <dbReference type="ARBA" id="ARBA00001383"/>
    </source>
</evidence>
<evidence type="ECO:0000256" key="12">
    <source>
        <dbReference type="ARBA" id="ARBA00022840"/>
    </source>
</evidence>
<evidence type="ECO:0000256" key="10">
    <source>
        <dbReference type="ARBA" id="ARBA00022741"/>
    </source>
</evidence>
<dbReference type="GO" id="GO:0008654">
    <property type="term" value="P:phospholipid biosynthetic process"/>
    <property type="evidence" value="ECO:0007669"/>
    <property type="project" value="UniProtKB-KW"/>
</dbReference>
<dbReference type="InterPro" id="IPR005218">
    <property type="entry name" value="Diacylglycerol/lipid_kinase"/>
</dbReference>
<dbReference type="EMBL" id="ACJA02000002">
    <property type="protein sequence ID" value="EFH95891.1"/>
    <property type="molecule type" value="Genomic_DNA"/>
</dbReference>
<proteinExistence type="inferred from homology"/>
<dbReference type="InterPro" id="IPR016064">
    <property type="entry name" value="NAD/diacylglycerol_kinase_sf"/>
</dbReference>
<dbReference type="InterPro" id="IPR045540">
    <property type="entry name" value="YegS/DAGK_C"/>
</dbReference>
<evidence type="ECO:0000256" key="14">
    <source>
        <dbReference type="ARBA" id="ARBA00023098"/>
    </source>
</evidence>
<dbReference type="SMR" id="A0A0E1XJF1"/>
<keyword evidence="15" id="KW-0594">Phospholipid biosynthesis</keyword>
<dbReference type="GO" id="GO:0005524">
    <property type="term" value="F:ATP binding"/>
    <property type="evidence" value="ECO:0007669"/>
    <property type="project" value="UniProtKB-KW"/>
</dbReference>
<gene>
    <name evidence="19" type="ORF">HMPREF0769_11274</name>
</gene>
<evidence type="ECO:0000256" key="9">
    <source>
        <dbReference type="ARBA" id="ARBA00022723"/>
    </source>
</evidence>
<keyword evidence="14" id="KW-0443">Lipid metabolism</keyword>
<dbReference type="GO" id="GO:0004143">
    <property type="term" value="F:ATP-dependent diacylglycerol kinase activity"/>
    <property type="evidence" value="ECO:0007669"/>
    <property type="project" value="UniProtKB-EC"/>
</dbReference>
<evidence type="ECO:0000256" key="17">
    <source>
        <dbReference type="ARBA" id="ARBA00043847"/>
    </source>
</evidence>
<evidence type="ECO:0000256" key="5">
    <source>
        <dbReference type="ARBA" id="ARBA00012133"/>
    </source>
</evidence>
<evidence type="ECO:0000256" key="15">
    <source>
        <dbReference type="ARBA" id="ARBA00023209"/>
    </source>
</evidence>
<keyword evidence="12" id="KW-0067">ATP-binding</keyword>
<dbReference type="HOGENOM" id="CLU_045532_1_0_9"/>
<dbReference type="Pfam" id="PF19279">
    <property type="entry name" value="YegS_C"/>
    <property type="match status" value="1"/>
</dbReference>
<dbReference type="PANTHER" id="PTHR12358:SF106">
    <property type="entry name" value="LIPID KINASE YEGS"/>
    <property type="match status" value="1"/>
</dbReference>
<dbReference type="Gene3D" id="3.40.50.10330">
    <property type="entry name" value="Probable inorganic polyphosphate/atp-NAD kinase, domain 1"/>
    <property type="match status" value="1"/>
</dbReference>
<evidence type="ECO:0000256" key="8">
    <source>
        <dbReference type="ARBA" id="ARBA00022679"/>
    </source>
</evidence>
<evidence type="ECO:0000256" key="4">
    <source>
        <dbReference type="ARBA" id="ARBA00011738"/>
    </source>
</evidence>
<feature type="domain" description="DAGKc" evidence="18">
    <location>
        <begin position="1"/>
        <end position="132"/>
    </location>
</feature>
<dbReference type="FunFam" id="2.60.200.40:FF:000015">
    <property type="entry name" value="Diacylglycerol kinase"/>
    <property type="match status" value="1"/>
</dbReference>
<keyword evidence="9" id="KW-0479">Metal-binding</keyword>
<dbReference type="RefSeq" id="WP_001231458.1">
    <property type="nucleotide sequence ID" value="NZ_CM000952.1"/>
</dbReference>
<dbReference type="PANTHER" id="PTHR12358">
    <property type="entry name" value="SPHINGOSINE KINASE"/>
    <property type="match status" value="1"/>
</dbReference>
<name>A0A0E1XJF1_STAAU</name>
<dbReference type="Gene3D" id="2.60.200.40">
    <property type="match status" value="1"/>
</dbReference>
<comment type="subunit">
    <text evidence="4">Homodimer.</text>
</comment>
<comment type="cofactor">
    <cofactor evidence="2">
        <name>Mg(2+)</name>
        <dbReference type="ChEBI" id="CHEBI:18420"/>
    </cofactor>
</comment>
<evidence type="ECO:0000256" key="7">
    <source>
        <dbReference type="ARBA" id="ARBA00022516"/>
    </source>
</evidence>
<keyword evidence="7" id="KW-0444">Lipid biosynthesis</keyword>
<comment type="catalytic activity">
    <reaction evidence="1">
        <text>a 1,2-diacyl-sn-glycerol + ATP = a 1,2-diacyl-sn-glycero-3-phosphate + ADP + H(+)</text>
        <dbReference type="Rhea" id="RHEA:10272"/>
        <dbReference type="ChEBI" id="CHEBI:15378"/>
        <dbReference type="ChEBI" id="CHEBI:17815"/>
        <dbReference type="ChEBI" id="CHEBI:30616"/>
        <dbReference type="ChEBI" id="CHEBI:58608"/>
        <dbReference type="ChEBI" id="CHEBI:456216"/>
        <dbReference type="EC" id="2.7.1.107"/>
    </reaction>
</comment>
<dbReference type="FunFam" id="3.40.50.10330:FF:000008">
    <property type="entry name" value="Probable lipid kinase YegS"/>
    <property type="match status" value="1"/>
</dbReference>
<dbReference type="PROSITE" id="PS50146">
    <property type="entry name" value="DAGK"/>
    <property type="match status" value="1"/>
</dbReference>
<comment type="similarity">
    <text evidence="3">Belongs to the diacylglycerol/lipid kinase family.</text>
</comment>
<sequence length="315" mass="34902">MRKRARIIYNPTSGKEQFKRELPDALIKLEKAGYETSAYATEKIGDATLEAERAMHENYDVLIAAGGDGTLNEVVNGIAEKPNRPKLGVIPMGTVNDFGRALHIPNDIMGALDVIIEGHSTKVDIGKMNNRYFINLAAGGQLTQVSYETPSKLKSIVGPFAYYIKGFEMLPQMKAVDLRIEYDGNVFQGEALLFFLGLTNSMAGFEKLVPDAKLDDGYFTLIIVEKSNLAELGHIMTLASRGEHTKHPKVIYEKAKAINISSFTDLQLNVDGEYGGKLPANFLNLERHIDVFAPNDIVNEELINNDHVDDNLIEE</sequence>
<evidence type="ECO:0000313" key="19">
    <source>
        <dbReference type="EMBL" id="EFH95891.1"/>
    </source>
</evidence>